<sequence length="132" mass="13708">DLKSAIAGAKELQFLQPLTGTFDPSTFTRTTGQAQAATRSEGSALFAAEGPPAQGEEGPADREESESLQEKTPEVKGKAGDGDSKKRKMATSGEKTSKAVRRAADKKPVPAAQPGPGLKSFFRCVETAEAGA</sequence>
<proteinExistence type="predicted"/>
<dbReference type="Proteomes" id="UP000601435">
    <property type="component" value="Unassembled WGS sequence"/>
</dbReference>
<organism evidence="2 3">
    <name type="scientific">Symbiodinium necroappetens</name>
    <dbReference type="NCBI Taxonomy" id="1628268"/>
    <lineage>
        <taxon>Eukaryota</taxon>
        <taxon>Sar</taxon>
        <taxon>Alveolata</taxon>
        <taxon>Dinophyceae</taxon>
        <taxon>Suessiales</taxon>
        <taxon>Symbiodiniaceae</taxon>
        <taxon>Symbiodinium</taxon>
    </lineage>
</organism>
<dbReference type="OrthoDB" id="10430087at2759"/>
<reference evidence="2" key="1">
    <citation type="submission" date="2021-02" db="EMBL/GenBank/DDBJ databases">
        <authorList>
            <person name="Dougan E. K."/>
            <person name="Rhodes N."/>
            <person name="Thang M."/>
            <person name="Chan C."/>
        </authorList>
    </citation>
    <scope>NUCLEOTIDE SEQUENCE</scope>
</reference>
<feature type="region of interest" description="Disordered" evidence="1">
    <location>
        <begin position="17"/>
        <end position="120"/>
    </location>
</feature>
<evidence type="ECO:0000313" key="3">
    <source>
        <dbReference type="Proteomes" id="UP000601435"/>
    </source>
</evidence>
<dbReference type="EMBL" id="CAJNJA010078463">
    <property type="protein sequence ID" value="CAE7922409.1"/>
    <property type="molecule type" value="Genomic_DNA"/>
</dbReference>
<feature type="compositionally biased region" description="Basic and acidic residues" evidence="1">
    <location>
        <begin position="68"/>
        <end position="84"/>
    </location>
</feature>
<accession>A0A813BRC5</accession>
<feature type="non-terminal residue" evidence="2">
    <location>
        <position position="132"/>
    </location>
</feature>
<evidence type="ECO:0000256" key="1">
    <source>
        <dbReference type="SAM" id="MobiDB-lite"/>
    </source>
</evidence>
<evidence type="ECO:0000313" key="2">
    <source>
        <dbReference type="EMBL" id="CAE7922409.1"/>
    </source>
</evidence>
<keyword evidence="3" id="KW-1185">Reference proteome</keyword>
<dbReference type="AlphaFoldDB" id="A0A813BRC5"/>
<gene>
    <name evidence="2" type="ORF">SNEC2469_LOCUS31850</name>
</gene>
<name>A0A813BRC5_9DINO</name>
<comment type="caution">
    <text evidence="2">The sequence shown here is derived from an EMBL/GenBank/DDBJ whole genome shotgun (WGS) entry which is preliminary data.</text>
</comment>
<feature type="compositionally biased region" description="Low complexity" evidence="1">
    <location>
        <begin position="26"/>
        <end position="39"/>
    </location>
</feature>
<protein>
    <submittedName>
        <fullName evidence="2">Uncharacterized protein</fullName>
    </submittedName>
</protein>